<reference evidence="2" key="1">
    <citation type="submission" date="2021-09" db="EMBL/GenBank/DDBJ databases">
        <title>Genomic analysis of Ralstonia spp.</title>
        <authorList>
            <person name="Aburjaile F."/>
            <person name="Ariute J.C."/>
            <person name="Pais A.K.L."/>
            <person name="Albuquerque G.M.R."/>
            <person name="Silva A.M.F."/>
            <person name="Brenig B."/>
            <person name="Azevedo V."/>
            <person name="Matiuzzi M."/>
            <person name="Ramos R."/>
            <person name="Goes-Neto A."/>
            <person name="Soares S."/>
            <person name="Iseppon A.M.B."/>
            <person name="Souza E."/>
            <person name="Gama M."/>
        </authorList>
    </citation>
    <scope>NUCLEOTIDE SEQUENCE</scope>
    <source>
        <strain evidence="2">B4</strain>
    </source>
</reference>
<proteinExistence type="predicted"/>
<evidence type="ECO:0000259" key="1">
    <source>
        <dbReference type="Pfam" id="PF20247"/>
    </source>
</evidence>
<dbReference type="RefSeq" id="WP_184849024.1">
    <property type="nucleotide sequence ID" value="NZ_JABZEH010000001.1"/>
</dbReference>
<dbReference type="AlphaFoldDB" id="A0AAE3NL50"/>
<evidence type="ECO:0000313" key="2">
    <source>
        <dbReference type="EMBL" id="MDB0524303.1"/>
    </source>
</evidence>
<organism evidence="2 3">
    <name type="scientific">Ralstonia solanacearum</name>
    <name type="common">Pseudomonas solanacearum</name>
    <dbReference type="NCBI Taxonomy" id="305"/>
    <lineage>
        <taxon>Bacteria</taxon>
        <taxon>Pseudomonadati</taxon>
        <taxon>Pseudomonadota</taxon>
        <taxon>Betaproteobacteria</taxon>
        <taxon>Burkholderiales</taxon>
        <taxon>Burkholderiaceae</taxon>
        <taxon>Ralstonia</taxon>
        <taxon>Ralstonia solanacearum species complex</taxon>
    </lineage>
</organism>
<name>A0AAE3NL50_RALSL</name>
<dbReference type="Pfam" id="PF20247">
    <property type="entry name" value="DUF6602"/>
    <property type="match status" value="1"/>
</dbReference>
<comment type="caution">
    <text evidence="2">The sequence shown here is derived from an EMBL/GenBank/DDBJ whole genome shotgun (WGS) entry which is preliminary data.</text>
</comment>
<protein>
    <recommendedName>
        <fullName evidence="1">DUF6602 domain-containing protein</fullName>
    </recommendedName>
</protein>
<dbReference type="InterPro" id="IPR046537">
    <property type="entry name" value="DUF6602"/>
</dbReference>
<dbReference type="Proteomes" id="UP001143674">
    <property type="component" value="Unassembled WGS sequence"/>
</dbReference>
<feature type="domain" description="DUF6602" evidence="1">
    <location>
        <begin position="36"/>
        <end position="129"/>
    </location>
</feature>
<accession>A0AAE3NL50</accession>
<dbReference type="EMBL" id="JAIVEX010000013">
    <property type="protein sequence ID" value="MDB0524303.1"/>
    <property type="molecule type" value="Genomic_DNA"/>
</dbReference>
<evidence type="ECO:0000313" key="3">
    <source>
        <dbReference type="Proteomes" id="UP001143674"/>
    </source>
</evidence>
<gene>
    <name evidence="2" type="ORF">LBW55_22100</name>
</gene>
<sequence>MNDDHMENPYLKQRLTAVQAVLMAHYAGSVSLPSAVAGTERETFVREYLEKVFPSHRRFSTGAITDQAGNLSGQVDVAVEFGMSPSFPLSNASQRLLLAESVAVVIEVKSNLSSQWEQVRSTTKAVKRLERQLNAIQIVGRSEPHPSIPVIAVGYTGHSTIQGLEERLNSTLEEERPDGALVIDSGCFSGFGMTAQGPMGLYALALSVDVLFRQLILAEPSLEFYAR</sequence>